<dbReference type="Proteomes" id="UP001168505">
    <property type="component" value="Unassembled WGS sequence"/>
</dbReference>
<proteinExistence type="predicted"/>
<dbReference type="AlphaFoldDB" id="A0AAW7K107"/>
<reference evidence="1" key="2">
    <citation type="submission" date="2023-08" db="EMBL/GenBank/DDBJ databases">
        <title>Identification and characterization of horizontal gene transfer across gut microbiota members of farm animals based on homology search.</title>
        <authorList>
            <person name="Schwarzerova J."/>
            <person name="Nykrynova M."/>
            <person name="Jureckova K."/>
            <person name="Cejkova D."/>
            <person name="Rychlik I."/>
        </authorList>
    </citation>
    <scope>NUCLEOTIDE SEQUENCE</scope>
    <source>
        <strain evidence="1">15_COKtk</strain>
    </source>
</reference>
<evidence type="ECO:0000313" key="2">
    <source>
        <dbReference type="Proteomes" id="UP001168505"/>
    </source>
</evidence>
<organism evidence="1 2">
    <name type="scientific">Collinsella ihumii</name>
    <dbReference type="NCBI Taxonomy" id="1720204"/>
    <lineage>
        <taxon>Bacteria</taxon>
        <taxon>Bacillati</taxon>
        <taxon>Actinomycetota</taxon>
        <taxon>Coriobacteriia</taxon>
        <taxon>Coriobacteriales</taxon>
        <taxon>Coriobacteriaceae</taxon>
        <taxon>Collinsella</taxon>
    </lineage>
</organism>
<dbReference type="RefSeq" id="WP_087199509.1">
    <property type="nucleotide sequence ID" value="NZ_JAUEIR010000005.1"/>
</dbReference>
<reference evidence="1" key="1">
    <citation type="submission" date="2023-06" db="EMBL/GenBank/DDBJ databases">
        <authorList>
            <person name="Zeman M."/>
            <person name="Kubasova T."/>
            <person name="Jahodarova E."/>
            <person name="Nykrynova M."/>
            <person name="Rychlik I."/>
        </authorList>
    </citation>
    <scope>NUCLEOTIDE SEQUENCE</scope>
    <source>
        <strain evidence="1">15_COKtk</strain>
    </source>
</reference>
<sequence length="352" mass="39773">MKKLIVCNTYYQLISAIQLALTLFQEQQIDLILSDHSCHAEKVAQRIGEVGLFHSVSFARTVERDSDASFRAKVLRTLHMIVERYGAFAGYDEVVFYNLDESLYTIITSLRADNVRLICSGFDEGILSTGQISHGNSVAIANRARGALRLKTYPGLQKYYCYYPVLYRSDRKGCEVVQIPSWSQTREKLTGILRDAFETGPGLRQQKYIYFCSSSDIDGFPFGETELVMKLADHVGRDNLLVKMHPRDGRRVFQDYGISVMGNSSTPWEAIQICGEVTGKILLTATSGSFLTSTAMLDDGTRGVFLLPHHEKVPPRIWEQEERIREVVRKLKSEGECENITISEGFDLEVLD</sequence>
<gene>
    <name evidence="1" type="ORF">QVN40_06765</name>
</gene>
<name>A0AAW7K107_9ACTN</name>
<evidence type="ECO:0000313" key="1">
    <source>
        <dbReference type="EMBL" id="MDN0069405.1"/>
    </source>
</evidence>
<accession>A0AAW7K107</accession>
<protein>
    <submittedName>
        <fullName evidence="1">Uncharacterized protein</fullName>
    </submittedName>
</protein>
<dbReference type="EMBL" id="JAUEIR010000005">
    <property type="protein sequence ID" value="MDN0069405.1"/>
    <property type="molecule type" value="Genomic_DNA"/>
</dbReference>
<comment type="caution">
    <text evidence="1">The sequence shown here is derived from an EMBL/GenBank/DDBJ whole genome shotgun (WGS) entry which is preliminary data.</text>
</comment>